<sequence>MRSSKLHNQCMVKIKSFLKVSTIKHNQLLSTMLVPNL</sequence>
<protein>
    <submittedName>
        <fullName evidence="1">Uncharacterized protein MANES_11G155700</fullName>
    </submittedName>
</protein>
<name>A0A2P2MSV4_RHIMU</name>
<proteinExistence type="predicted"/>
<dbReference type="EMBL" id="GGEC01052823">
    <property type="protein sequence ID" value="MBX33307.1"/>
    <property type="molecule type" value="Transcribed_RNA"/>
</dbReference>
<dbReference type="AlphaFoldDB" id="A0A2P2MSV4"/>
<reference evidence="1" key="1">
    <citation type="submission" date="2018-02" db="EMBL/GenBank/DDBJ databases">
        <title>Rhizophora mucronata_Transcriptome.</title>
        <authorList>
            <person name="Meera S.P."/>
            <person name="Sreeshan A."/>
            <person name="Augustine A."/>
        </authorList>
    </citation>
    <scope>NUCLEOTIDE SEQUENCE</scope>
    <source>
        <tissue evidence="1">Leaf</tissue>
    </source>
</reference>
<organism evidence="1">
    <name type="scientific">Rhizophora mucronata</name>
    <name type="common">Asiatic mangrove</name>
    <dbReference type="NCBI Taxonomy" id="61149"/>
    <lineage>
        <taxon>Eukaryota</taxon>
        <taxon>Viridiplantae</taxon>
        <taxon>Streptophyta</taxon>
        <taxon>Embryophyta</taxon>
        <taxon>Tracheophyta</taxon>
        <taxon>Spermatophyta</taxon>
        <taxon>Magnoliopsida</taxon>
        <taxon>eudicotyledons</taxon>
        <taxon>Gunneridae</taxon>
        <taxon>Pentapetalae</taxon>
        <taxon>rosids</taxon>
        <taxon>fabids</taxon>
        <taxon>Malpighiales</taxon>
        <taxon>Rhizophoraceae</taxon>
        <taxon>Rhizophora</taxon>
    </lineage>
</organism>
<evidence type="ECO:0000313" key="1">
    <source>
        <dbReference type="EMBL" id="MBX33307.1"/>
    </source>
</evidence>
<accession>A0A2P2MSV4</accession>